<comment type="catalytic activity">
    <reaction evidence="7">
        <text>glutarate + succinyl-CoA = glutaryl-CoA + succinate</text>
        <dbReference type="Rhea" id="RHEA:67900"/>
        <dbReference type="ChEBI" id="CHEBI:30031"/>
        <dbReference type="ChEBI" id="CHEBI:30921"/>
        <dbReference type="ChEBI" id="CHEBI:57292"/>
        <dbReference type="ChEBI" id="CHEBI:57378"/>
    </reaction>
    <physiologicalReaction direction="left-to-right" evidence="7">
        <dbReference type="Rhea" id="RHEA:67901"/>
    </physiologicalReaction>
    <physiologicalReaction direction="right-to-left" evidence="7">
        <dbReference type="Rhea" id="RHEA:67902"/>
    </physiologicalReaction>
</comment>
<comment type="catalytic activity">
    <reaction evidence="10">
        <text>3-hydroxy-3-methylglutarate + glutaryl-CoA = (3S)-3-hydroxy-3-methylglutaryl-CoA + glutarate</text>
        <dbReference type="Rhea" id="RHEA:81723"/>
        <dbReference type="ChEBI" id="CHEBI:17325"/>
        <dbReference type="ChEBI" id="CHEBI:30921"/>
        <dbReference type="ChEBI" id="CHEBI:43074"/>
        <dbReference type="ChEBI" id="CHEBI:57378"/>
    </reaction>
    <physiologicalReaction direction="left-to-right" evidence="10">
        <dbReference type="Rhea" id="RHEA:81724"/>
    </physiologicalReaction>
    <physiologicalReaction direction="right-to-left" evidence="10">
        <dbReference type="Rhea" id="RHEA:81725"/>
    </physiologicalReaction>
</comment>
<keyword evidence="19" id="KW-1185">Reference proteome</keyword>
<dbReference type="Gene3D" id="3.30.1540.10">
    <property type="entry name" value="formyl-coa transferase, domain 3"/>
    <property type="match status" value="1"/>
</dbReference>
<evidence type="ECO:0000313" key="18">
    <source>
        <dbReference type="EMBL" id="KAK4318633.1"/>
    </source>
</evidence>
<protein>
    <recommendedName>
        <fullName evidence="15">Succinyl-CoA:glutarate CoA-transferase</fullName>
        <ecNumber evidence="14">2.8.3.13</ecNumber>
    </recommendedName>
    <alternativeName>
        <fullName evidence="17">Dicarboxyl-CoA:dicarboxylic acid coenzyme A transferase SUGCT</fullName>
    </alternativeName>
    <alternativeName>
        <fullName evidence="16">Succinate--hydroxymethylglutarate CoA-transferase</fullName>
    </alternativeName>
</protein>
<dbReference type="PANTHER" id="PTHR48207">
    <property type="entry name" value="SUCCINATE--HYDROXYMETHYLGLUTARATE COA-TRANSFERASE"/>
    <property type="match status" value="1"/>
</dbReference>
<evidence type="ECO:0000256" key="12">
    <source>
        <dbReference type="ARBA" id="ARBA00052957"/>
    </source>
</evidence>
<gene>
    <name evidence="18" type="ORF">Pmani_010380</name>
</gene>
<dbReference type="Pfam" id="PF02515">
    <property type="entry name" value="CoA_transf_3"/>
    <property type="match status" value="1"/>
</dbReference>
<dbReference type="InterPro" id="IPR044855">
    <property type="entry name" value="CoA-Trfase_III_dom3_sf"/>
</dbReference>
<dbReference type="InterPro" id="IPR023606">
    <property type="entry name" value="CoA-Trfase_III_dom_1_sf"/>
</dbReference>
<dbReference type="GO" id="GO:0005739">
    <property type="term" value="C:mitochondrion"/>
    <property type="evidence" value="ECO:0007669"/>
    <property type="project" value="UniProtKB-SubCell"/>
</dbReference>
<accession>A0AAE1UC14</accession>
<dbReference type="FunFam" id="3.30.1540.10:FF:000005">
    <property type="entry name" value="succinate--hydroxymethylglutarate CoA-transferase isoform X4"/>
    <property type="match status" value="1"/>
</dbReference>
<evidence type="ECO:0000256" key="3">
    <source>
        <dbReference type="ARBA" id="ARBA00022679"/>
    </source>
</evidence>
<keyword evidence="5" id="KW-0007">Acetylation</keyword>
<dbReference type="PANTHER" id="PTHR48207:SF3">
    <property type="entry name" value="SUCCINATE--HYDROXYMETHYLGLUTARATE COA-TRANSFERASE"/>
    <property type="match status" value="1"/>
</dbReference>
<evidence type="ECO:0000256" key="16">
    <source>
        <dbReference type="ARBA" id="ARBA00075311"/>
    </source>
</evidence>
<keyword evidence="6" id="KW-0496">Mitochondrion</keyword>
<dbReference type="SUPFAM" id="SSF89796">
    <property type="entry name" value="CoA-transferase family III (CaiB/BaiF)"/>
    <property type="match status" value="1"/>
</dbReference>
<comment type="catalytic activity">
    <reaction evidence="12">
        <text>itaconate + succinyl-CoA = itaconyl-CoA + succinate</text>
        <dbReference type="Rhea" id="RHEA:38283"/>
        <dbReference type="ChEBI" id="CHEBI:17240"/>
        <dbReference type="ChEBI" id="CHEBI:30031"/>
        <dbReference type="ChEBI" id="CHEBI:57292"/>
        <dbReference type="ChEBI" id="CHEBI:57381"/>
    </reaction>
    <physiologicalReaction direction="left-to-right" evidence="12">
        <dbReference type="Rhea" id="RHEA:38284"/>
    </physiologicalReaction>
    <physiologicalReaction direction="right-to-left" evidence="12">
        <dbReference type="Rhea" id="RHEA:38285"/>
    </physiologicalReaction>
</comment>
<dbReference type="EMBL" id="JAWZYT010000815">
    <property type="protein sequence ID" value="KAK4318633.1"/>
    <property type="molecule type" value="Genomic_DNA"/>
</dbReference>
<evidence type="ECO:0000256" key="10">
    <source>
        <dbReference type="ARBA" id="ARBA00052000"/>
    </source>
</evidence>
<dbReference type="EC" id="2.8.3.13" evidence="14"/>
<evidence type="ECO:0000256" key="6">
    <source>
        <dbReference type="ARBA" id="ARBA00023128"/>
    </source>
</evidence>
<dbReference type="InterPro" id="IPR003673">
    <property type="entry name" value="CoA-Trfase_fam_III"/>
</dbReference>
<comment type="catalytic activity">
    <reaction evidence="11">
        <text>hexanedioate + glutaryl-CoA = hexanedioyl-CoA + glutarate</text>
        <dbReference type="Rhea" id="RHEA:81711"/>
        <dbReference type="ChEBI" id="CHEBI:17128"/>
        <dbReference type="ChEBI" id="CHEBI:30921"/>
        <dbReference type="ChEBI" id="CHEBI:57378"/>
        <dbReference type="ChEBI" id="CHEBI:76327"/>
    </reaction>
    <physiologicalReaction direction="left-to-right" evidence="11">
        <dbReference type="Rhea" id="RHEA:81712"/>
    </physiologicalReaction>
    <physiologicalReaction direction="right-to-left" evidence="11">
        <dbReference type="Rhea" id="RHEA:81713"/>
    </physiologicalReaction>
</comment>
<dbReference type="InterPro" id="IPR050483">
    <property type="entry name" value="CoA-transferase_III_domain"/>
</dbReference>
<evidence type="ECO:0000256" key="11">
    <source>
        <dbReference type="ARBA" id="ARBA00052509"/>
    </source>
</evidence>
<evidence type="ECO:0000256" key="8">
    <source>
        <dbReference type="ARBA" id="ARBA00051001"/>
    </source>
</evidence>
<evidence type="ECO:0000256" key="1">
    <source>
        <dbReference type="ARBA" id="ARBA00004173"/>
    </source>
</evidence>
<dbReference type="FunFam" id="3.40.50.10540:FF:000005">
    <property type="entry name" value="succinate--hydroxymethylglutarate CoA-transferase isoform X1"/>
    <property type="match status" value="1"/>
</dbReference>
<comment type="catalytic activity">
    <reaction evidence="8">
        <text>3-hydroxy-3-methylglutarate + succinyl-CoA = (3S)-3-hydroxy-3-methylglutaryl-CoA + succinate</text>
        <dbReference type="Rhea" id="RHEA:12284"/>
        <dbReference type="ChEBI" id="CHEBI:17325"/>
        <dbReference type="ChEBI" id="CHEBI:30031"/>
        <dbReference type="ChEBI" id="CHEBI:43074"/>
        <dbReference type="ChEBI" id="CHEBI:57292"/>
        <dbReference type="EC" id="2.8.3.13"/>
    </reaction>
    <physiologicalReaction direction="left-to-right" evidence="8">
        <dbReference type="Rhea" id="RHEA:12285"/>
    </physiologicalReaction>
    <physiologicalReaction direction="right-to-left" evidence="8">
        <dbReference type="Rhea" id="RHEA:12286"/>
    </physiologicalReaction>
</comment>
<evidence type="ECO:0000256" key="14">
    <source>
        <dbReference type="ARBA" id="ARBA00066474"/>
    </source>
</evidence>
<comment type="subcellular location">
    <subcellularLocation>
        <location evidence="1">Mitochondrion</location>
    </subcellularLocation>
</comment>
<evidence type="ECO:0000256" key="5">
    <source>
        <dbReference type="ARBA" id="ARBA00022990"/>
    </source>
</evidence>
<evidence type="ECO:0000256" key="2">
    <source>
        <dbReference type="ARBA" id="ARBA00008383"/>
    </source>
</evidence>
<evidence type="ECO:0000256" key="15">
    <source>
        <dbReference type="ARBA" id="ARBA00072178"/>
    </source>
</evidence>
<organism evidence="18 19">
    <name type="scientific">Petrolisthes manimaculis</name>
    <dbReference type="NCBI Taxonomy" id="1843537"/>
    <lineage>
        <taxon>Eukaryota</taxon>
        <taxon>Metazoa</taxon>
        <taxon>Ecdysozoa</taxon>
        <taxon>Arthropoda</taxon>
        <taxon>Crustacea</taxon>
        <taxon>Multicrustacea</taxon>
        <taxon>Malacostraca</taxon>
        <taxon>Eumalacostraca</taxon>
        <taxon>Eucarida</taxon>
        <taxon>Decapoda</taxon>
        <taxon>Pleocyemata</taxon>
        <taxon>Anomura</taxon>
        <taxon>Galatheoidea</taxon>
        <taxon>Porcellanidae</taxon>
        <taxon>Petrolisthes</taxon>
    </lineage>
</organism>
<keyword evidence="4" id="KW-0809">Transit peptide</keyword>
<comment type="similarity">
    <text evidence="2">Belongs to the CoA-transferase III family.</text>
</comment>
<evidence type="ECO:0000256" key="7">
    <source>
        <dbReference type="ARBA" id="ARBA00050578"/>
    </source>
</evidence>
<evidence type="ECO:0000256" key="17">
    <source>
        <dbReference type="ARBA" id="ARBA00080717"/>
    </source>
</evidence>
<comment type="caution">
    <text evidence="18">The sequence shown here is derived from an EMBL/GenBank/DDBJ whole genome shotgun (WGS) entry which is preliminary data.</text>
</comment>
<reference evidence="18" key="1">
    <citation type="submission" date="2023-11" db="EMBL/GenBank/DDBJ databases">
        <title>Genome assemblies of two species of porcelain crab, Petrolisthes cinctipes and Petrolisthes manimaculis (Anomura: Porcellanidae).</title>
        <authorList>
            <person name="Angst P."/>
        </authorList>
    </citation>
    <scope>NUCLEOTIDE SEQUENCE</scope>
    <source>
        <strain evidence="18">PB745_02</strain>
        <tissue evidence="18">Gill</tissue>
    </source>
</reference>
<dbReference type="AlphaFoldDB" id="A0AAE1UC14"/>
<proteinExistence type="inferred from homology"/>
<keyword evidence="3" id="KW-0808">Transferase</keyword>
<sequence length="454" mass="49539">MWLRQQFFARDLSRVIRSLTQCCLASVGLEGGQYRYFSNITQGGPLAGIRIIDLTRILAGPFATMVLSDLGAEVIKVERPGKGDETRSWGPPFLATESCYFLSVNRNKKSIVVDLKHPDGVSVIHDLVQQSDVLIENYVPGVLDRLGIGYDALQSRSPGLIYCTISGYGSSGPYKNRPGYDVMAASVGGLINVTGSENGEPCKVGVAMTDLATGLYAHGAIMAALLERQKTGLGQKIDCNLLSTQVSCMVNLASNYLNGGKEAKRWGTAHESIVPYEAFPTSDGYISIGAGSNELFSTLCHALNLSELLSDERYSTNALRVKNRSSLIKTLQCSFQNKTTQEWLEILDGCPVPYAPINKLSEVFSDPQVVHNRMVEDIEHESVGKIKQVAPAVTFSALENRIRKYSTYSIYRPPYTLMLPESQVKLKVYGVVVRPKVGGVQEPSVLAHNLSSGT</sequence>
<dbReference type="Gene3D" id="3.40.50.10540">
    <property type="entry name" value="Crotonobetainyl-coa:carnitine coa-transferase, domain 1"/>
    <property type="match status" value="1"/>
</dbReference>
<evidence type="ECO:0000256" key="9">
    <source>
        <dbReference type="ARBA" id="ARBA00051571"/>
    </source>
</evidence>
<evidence type="ECO:0000256" key="13">
    <source>
        <dbReference type="ARBA" id="ARBA00059512"/>
    </source>
</evidence>
<dbReference type="GO" id="GO:0047369">
    <property type="term" value="F:succinate-hydroxymethylglutarate CoA-transferase activity"/>
    <property type="evidence" value="ECO:0007669"/>
    <property type="project" value="UniProtKB-EC"/>
</dbReference>
<dbReference type="Proteomes" id="UP001292094">
    <property type="component" value="Unassembled WGS sequence"/>
</dbReference>
<name>A0AAE1UC14_9EUCA</name>
<comment type="catalytic activity">
    <reaction evidence="9">
        <text>itaconate + glutaryl-CoA = itaconyl-CoA + glutarate</text>
        <dbReference type="Rhea" id="RHEA:81715"/>
        <dbReference type="ChEBI" id="CHEBI:17240"/>
        <dbReference type="ChEBI" id="CHEBI:30921"/>
        <dbReference type="ChEBI" id="CHEBI:57378"/>
        <dbReference type="ChEBI" id="CHEBI:57381"/>
    </reaction>
    <physiologicalReaction direction="left-to-right" evidence="9">
        <dbReference type="Rhea" id="RHEA:81716"/>
    </physiologicalReaction>
    <physiologicalReaction direction="right-to-left" evidence="9">
        <dbReference type="Rhea" id="RHEA:81717"/>
    </physiologicalReaction>
</comment>
<evidence type="ECO:0000256" key="4">
    <source>
        <dbReference type="ARBA" id="ARBA00022946"/>
    </source>
</evidence>
<comment type="function">
    <text evidence="13">Coenzyme A (CoA) transferase that reversibly catalyzes the transfer of a CoA moiety from a dicarboxyl-CoA to a dicarboxylate in a metabolite recycling process. Displays preference for succinyl-CoA and glutarate-CoA as dicarboxyl-CoA donors and glutarate, succinate, adipate/hexanedioate, itaconate and 3-hydroxy-3-methylglutarate as dicarboxylate acceptors. Acts on intermediates or end products of lysine and tryptophan degradation pathway, in particular catalyzes succinyl-CoA-dependent reesterification of free glutarate into glutaryl-CoA to prevent renal excretion of glutarate. Upon inflammation, may convert macrophage-derived itaconate to itaconyl-CoA in erythroid precursors where it negatively regulates the TCA cycle and heme synthesis to limit erythroid differentiation in the context of stress erythropoiesis.</text>
</comment>
<evidence type="ECO:0000313" key="19">
    <source>
        <dbReference type="Proteomes" id="UP001292094"/>
    </source>
</evidence>